<comment type="subcellular location">
    <subcellularLocation>
        <location evidence="1">Nucleus</location>
    </subcellularLocation>
</comment>
<dbReference type="GO" id="GO:0000976">
    <property type="term" value="F:transcription cis-regulatory region binding"/>
    <property type="evidence" value="ECO:0007669"/>
    <property type="project" value="TreeGrafter"/>
</dbReference>
<sequence length="620" mass="66625">MSALNPPTKPCHNCRRQRLRCDRSYPHCNKCVNAGKECLGYGKLFRWTGAVASRGKLAGRTSSAPLDDAVVAASSSSAAAAAASSASSASSASAPMSATASAPAPASTSAPASASASATDSIPDSASGSDAGPVTGPPPETSENLCVVVTAPAKLERLPGATPSASPQTAGVGRLRHEETQPDGDVQLVVRSPSPSPSSSDFSVSSPWVLVDPLYQDMQYGHRHYLSYFTNRVCKDLVSYDLPDRNPFRGLLPLTRAHPLLQHIIVAASAAHMSNLVRTPLAYRLKDLGDHLAAEIEQASRRALKDALIAKTKALTLMRGAVENIDTTGGDVVLAAALFFINVELIESGKHGWKAHLEGAGHIMSLLQPSMLADTALRDHMLSDCFVYFIFASAFMPAASFNNPSYFQPAQISSILRRAAPNSYICCPPEILAILYSASQLSNVRPEVASTQEVREAGLALIREAQSFDIDSWANDVHNVSYMQNAPVQSRIHAGSAHRLAACLYILQAIPALSEMKNHDEVAAQLSRDIFDHLSSIPDEDPNFKATTWPTFIAGAEASDHATRDWVMDRLQRLIVSCPWGFLNTAMETLQVIWDLNSQGKGTRSWVQTLRDPNMNFLIV</sequence>
<organism evidence="5 6">
    <name type="scientific">Claviceps africana</name>
    <dbReference type="NCBI Taxonomy" id="83212"/>
    <lineage>
        <taxon>Eukaryota</taxon>
        <taxon>Fungi</taxon>
        <taxon>Dikarya</taxon>
        <taxon>Ascomycota</taxon>
        <taxon>Pezizomycotina</taxon>
        <taxon>Sordariomycetes</taxon>
        <taxon>Hypocreomycetidae</taxon>
        <taxon>Hypocreales</taxon>
        <taxon>Clavicipitaceae</taxon>
        <taxon>Claviceps</taxon>
    </lineage>
</organism>
<dbReference type="Pfam" id="PF11951">
    <property type="entry name" value="Fungal_trans_2"/>
    <property type="match status" value="1"/>
</dbReference>
<evidence type="ECO:0000259" key="4">
    <source>
        <dbReference type="PROSITE" id="PS50048"/>
    </source>
</evidence>
<dbReference type="GO" id="GO:0000981">
    <property type="term" value="F:DNA-binding transcription factor activity, RNA polymerase II-specific"/>
    <property type="evidence" value="ECO:0007669"/>
    <property type="project" value="InterPro"/>
</dbReference>
<dbReference type="PROSITE" id="PS50048">
    <property type="entry name" value="ZN2_CY6_FUNGAL_2"/>
    <property type="match status" value="1"/>
</dbReference>
<feature type="region of interest" description="Disordered" evidence="3">
    <location>
        <begin position="87"/>
        <end position="143"/>
    </location>
</feature>
<feature type="compositionally biased region" description="Low complexity" evidence="3">
    <location>
        <begin position="87"/>
        <end position="127"/>
    </location>
</feature>
<evidence type="ECO:0000313" key="5">
    <source>
        <dbReference type="EMBL" id="KAG5921651.1"/>
    </source>
</evidence>
<evidence type="ECO:0000256" key="2">
    <source>
        <dbReference type="ARBA" id="ARBA00023242"/>
    </source>
</evidence>
<dbReference type="OrthoDB" id="5380854at2759"/>
<dbReference type="CDD" id="cd00067">
    <property type="entry name" value="GAL4"/>
    <property type="match status" value="1"/>
</dbReference>
<dbReference type="GO" id="GO:0008270">
    <property type="term" value="F:zinc ion binding"/>
    <property type="evidence" value="ECO:0007669"/>
    <property type="project" value="InterPro"/>
</dbReference>
<dbReference type="EMBL" id="SRPY01000553">
    <property type="protein sequence ID" value="KAG5921651.1"/>
    <property type="molecule type" value="Genomic_DNA"/>
</dbReference>
<dbReference type="AlphaFoldDB" id="A0A8K0NG54"/>
<feature type="compositionally biased region" description="Low complexity" evidence="3">
    <location>
        <begin position="189"/>
        <end position="204"/>
    </location>
</feature>
<keyword evidence="6" id="KW-1185">Reference proteome</keyword>
<feature type="region of interest" description="Disordered" evidence="3">
    <location>
        <begin position="157"/>
        <end position="204"/>
    </location>
</feature>
<dbReference type="InterPro" id="IPR001138">
    <property type="entry name" value="Zn2Cys6_DnaBD"/>
</dbReference>
<dbReference type="SMART" id="SM00066">
    <property type="entry name" value="GAL4"/>
    <property type="match status" value="1"/>
</dbReference>
<evidence type="ECO:0000256" key="3">
    <source>
        <dbReference type="SAM" id="MobiDB-lite"/>
    </source>
</evidence>
<dbReference type="InterPro" id="IPR036864">
    <property type="entry name" value="Zn2-C6_fun-type_DNA-bd_sf"/>
</dbReference>
<dbReference type="PROSITE" id="PS00463">
    <property type="entry name" value="ZN2_CY6_FUNGAL_1"/>
    <property type="match status" value="1"/>
</dbReference>
<dbReference type="GO" id="GO:0005634">
    <property type="term" value="C:nucleus"/>
    <property type="evidence" value="ECO:0007669"/>
    <property type="project" value="UniProtKB-SubCell"/>
</dbReference>
<evidence type="ECO:0000256" key="1">
    <source>
        <dbReference type="ARBA" id="ARBA00004123"/>
    </source>
</evidence>
<dbReference type="GO" id="GO:0045944">
    <property type="term" value="P:positive regulation of transcription by RNA polymerase II"/>
    <property type="evidence" value="ECO:0007669"/>
    <property type="project" value="TreeGrafter"/>
</dbReference>
<dbReference type="PANTHER" id="PTHR37534:SF51">
    <property type="entry name" value="ACRIFLAVINE SENSITIVITY CONTROL PROTEIN ACR-2"/>
    <property type="match status" value="1"/>
</dbReference>
<name>A0A8K0NG54_9HYPO</name>
<dbReference type="SUPFAM" id="SSF57701">
    <property type="entry name" value="Zn2/Cys6 DNA-binding domain"/>
    <property type="match status" value="1"/>
</dbReference>
<dbReference type="Pfam" id="PF00172">
    <property type="entry name" value="Zn_clus"/>
    <property type="match status" value="1"/>
</dbReference>
<accession>A0A8K0NG54</accession>
<comment type="caution">
    <text evidence="5">The sequence shown here is derived from an EMBL/GenBank/DDBJ whole genome shotgun (WGS) entry which is preliminary data.</text>
</comment>
<dbReference type="Proteomes" id="UP000811619">
    <property type="component" value="Unassembled WGS sequence"/>
</dbReference>
<dbReference type="InterPro" id="IPR021858">
    <property type="entry name" value="Fun_TF"/>
</dbReference>
<feature type="domain" description="Zn(2)-C6 fungal-type" evidence="4">
    <location>
        <begin position="10"/>
        <end position="38"/>
    </location>
</feature>
<proteinExistence type="predicted"/>
<gene>
    <name evidence="5" type="ORF">E4U42_005775</name>
</gene>
<protein>
    <recommendedName>
        <fullName evidence="4">Zn(2)-C6 fungal-type domain-containing protein</fullName>
    </recommendedName>
</protein>
<keyword evidence="2" id="KW-0539">Nucleus</keyword>
<reference evidence="5" key="1">
    <citation type="journal article" date="2020" name="bioRxiv">
        <title>Whole genome comparisons of ergot fungi reveals the divergence and evolution of species within the genus Claviceps are the result of varying mechanisms driving genome evolution and host range expansion.</title>
        <authorList>
            <person name="Wyka S.A."/>
            <person name="Mondo S.J."/>
            <person name="Liu M."/>
            <person name="Dettman J."/>
            <person name="Nalam V."/>
            <person name="Broders K.D."/>
        </authorList>
    </citation>
    <scope>NUCLEOTIDE SEQUENCE</scope>
    <source>
        <strain evidence="5">CCC 489</strain>
    </source>
</reference>
<dbReference type="Gene3D" id="4.10.240.10">
    <property type="entry name" value="Zn(2)-C6 fungal-type DNA-binding domain"/>
    <property type="match status" value="1"/>
</dbReference>
<evidence type="ECO:0000313" key="6">
    <source>
        <dbReference type="Proteomes" id="UP000811619"/>
    </source>
</evidence>
<dbReference type="PANTHER" id="PTHR37534">
    <property type="entry name" value="TRANSCRIPTIONAL ACTIVATOR PROTEIN UGA3"/>
    <property type="match status" value="1"/>
</dbReference>